<reference evidence="1 2" key="1">
    <citation type="journal article" date="2016" name="C (Basel)">
        <title>Selective Growth of and Electricity Production by Marine Exoelectrogenic Bacteria in Self-Aggregated Hydrogel of Microbially Reduced Graphene Oxide.</title>
        <authorList>
            <person name="Yoshida N."/>
            <person name="Goto Y."/>
            <person name="Miyata Y."/>
        </authorList>
    </citation>
    <scope>NUCLEOTIDE SEQUENCE [LARGE SCALE GENOMIC DNA]</scope>
    <source>
        <strain evidence="1 2">NIT-T3</strain>
    </source>
</reference>
<organism evidence="1 2">
    <name type="scientific">Desulfuromonas versatilis</name>
    <dbReference type="NCBI Taxonomy" id="2802975"/>
    <lineage>
        <taxon>Bacteria</taxon>
        <taxon>Pseudomonadati</taxon>
        <taxon>Thermodesulfobacteriota</taxon>
        <taxon>Desulfuromonadia</taxon>
        <taxon>Desulfuromonadales</taxon>
        <taxon>Desulfuromonadaceae</taxon>
        <taxon>Desulfuromonas</taxon>
    </lineage>
</organism>
<name>A0ABM8HVP7_9BACT</name>
<accession>A0ABM8HVP7</accession>
<evidence type="ECO:0000313" key="2">
    <source>
        <dbReference type="Proteomes" id="UP001319827"/>
    </source>
</evidence>
<keyword evidence="2" id="KW-1185">Reference proteome</keyword>
<protein>
    <submittedName>
        <fullName evidence="1">Uncharacterized protein</fullName>
    </submittedName>
</protein>
<reference evidence="1 2" key="2">
    <citation type="journal article" date="2021" name="Int. J. Syst. Evol. Microbiol.">
        <title>Isolation and Polyphasic Characterization of Desulfuromonas versatilis sp. Nov., an Electrogenic Bacteria Capable of Versatile Metabolism Isolated from a Graphene Oxide-Reducing Enrichment Culture.</title>
        <authorList>
            <person name="Xie L."/>
            <person name="Yoshida N."/>
            <person name="Ishii S."/>
            <person name="Meng L."/>
        </authorList>
    </citation>
    <scope>NUCLEOTIDE SEQUENCE [LARGE SCALE GENOMIC DNA]</scope>
    <source>
        <strain evidence="1 2">NIT-T3</strain>
    </source>
</reference>
<dbReference type="RefSeq" id="WP_221249388.1">
    <property type="nucleotide sequence ID" value="NZ_AP024355.1"/>
</dbReference>
<evidence type="ECO:0000313" key="1">
    <source>
        <dbReference type="EMBL" id="BCR06000.1"/>
    </source>
</evidence>
<dbReference type="EMBL" id="AP024355">
    <property type="protein sequence ID" value="BCR06000.1"/>
    <property type="molecule type" value="Genomic_DNA"/>
</dbReference>
<proteinExistence type="predicted"/>
<sequence length="89" mass="9866">MAISGSPKKMAQDIADGFLSLSPPMLKPYTAADLKTILANLAMVARELRQEQIPQEDVMALKAKNMKLSRLNQAEVVIRAYAKKKRLPV</sequence>
<dbReference type="Proteomes" id="UP001319827">
    <property type="component" value="Chromosome"/>
</dbReference>
<gene>
    <name evidence="1" type="ORF">DESUT3_30690</name>
</gene>